<dbReference type="OrthoDB" id="9884064at2"/>
<name>A0A5C5WLH5_9BACT</name>
<dbReference type="EMBL" id="SJPI01000002">
    <property type="protein sequence ID" value="TWT51477.1"/>
    <property type="molecule type" value="Genomic_DNA"/>
</dbReference>
<dbReference type="RefSeq" id="WP_146516513.1">
    <property type="nucleotide sequence ID" value="NZ_SJPI01000002.1"/>
</dbReference>
<comment type="caution">
    <text evidence="1">The sequence shown here is derived from an EMBL/GenBank/DDBJ whole genome shotgun (WGS) entry which is preliminary data.</text>
</comment>
<keyword evidence="2" id="KW-1185">Reference proteome</keyword>
<protein>
    <submittedName>
        <fullName evidence="1">Uncharacterized protein</fullName>
    </submittedName>
</protein>
<reference evidence="1 2" key="1">
    <citation type="submission" date="2019-02" db="EMBL/GenBank/DDBJ databases">
        <title>Deep-cultivation of Planctomycetes and their phenomic and genomic characterization uncovers novel biology.</title>
        <authorList>
            <person name="Wiegand S."/>
            <person name="Jogler M."/>
            <person name="Boedeker C."/>
            <person name="Pinto D."/>
            <person name="Vollmers J."/>
            <person name="Rivas-Marin E."/>
            <person name="Kohn T."/>
            <person name="Peeters S.H."/>
            <person name="Heuer A."/>
            <person name="Rast P."/>
            <person name="Oberbeckmann S."/>
            <person name="Bunk B."/>
            <person name="Jeske O."/>
            <person name="Meyerdierks A."/>
            <person name="Storesund J.E."/>
            <person name="Kallscheuer N."/>
            <person name="Luecker S."/>
            <person name="Lage O.M."/>
            <person name="Pohl T."/>
            <person name="Merkel B.J."/>
            <person name="Hornburger P."/>
            <person name="Mueller R.-W."/>
            <person name="Bruemmer F."/>
            <person name="Labrenz M."/>
            <person name="Spormann A.M."/>
            <person name="Op Den Camp H."/>
            <person name="Overmann J."/>
            <person name="Amann R."/>
            <person name="Jetten M.S.M."/>
            <person name="Mascher T."/>
            <person name="Medema M.H."/>
            <person name="Devos D.P."/>
            <person name="Kaster A.-K."/>
            <person name="Ovreas L."/>
            <person name="Rohde M."/>
            <person name="Galperin M.Y."/>
            <person name="Jogler C."/>
        </authorList>
    </citation>
    <scope>NUCLEOTIDE SEQUENCE [LARGE SCALE GENOMIC DNA]</scope>
    <source>
        <strain evidence="1 2">Pla22</strain>
    </source>
</reference>
<accession>A0A5C5WLH5</accession>
<organism evidence="1 2">
    <name type="scientific">Rubripirellula amarantea</name>
    <dbReference type="NCBI Taxonomy" id="2527999"/>
    <lineage>
        <taxon>Bacteria</taxon>
        <taxon>Pseudomonadati</taxon>
        <taxon>Planctomycetota</taxon>
        <taxon>Planctomycetia</taxon>
        <taxon>Pirellulales</taxon>
        <taxon>Pirellulaceae</taxon>
        <taxon>Rubripirellula</taxon>
    </lineage>
</organism>
<proteinExistence type="predicted"/>
<evidence type="ECO:0000313" key="1">
    <source>
        <dbReference type="EMBL" id="TWT51477.1"/>
    </source>
</evidence>
<dbReference type="Proteomes" id="UP000316598">
    <property type="component" value="Unassembled WGS sequence"/>
</dbReference>
<dbReference type="AlphaFoldDB" id="A0A5C5WLH5"/>
<gene>
    <name evidence="1" type="ORF">Pla22_42550</name>
</gene>
<sequence>MNSFRRPGKAIHTRRSDWQSWIAANADLVTASGLPAAAIDTEDSWWYFIDRTYTQAGCLGTDIWFGVDFMTIDQRRSCMQLVDRWIADRASDLDSDGIRHIRRMFGFANDCG</sequence>
<evidence type="ECO:0000313" key="2">
    <source>
        <dbReference type="Proteomes" id="UP000316598"/>
    </source>
</evidence>